<keyword evidence="2" id="KW-0732">Signal</keyword>
<evidence type="ECO:0000313" key="8">
    <source>
        <dbReference type="Proteomes" id="UP000246569"/>
    </source>
</evidence>
<evidence type="ECO:0000256" key="5">
    <source>
        <dbReference type="ARBA" id="ARBA00023288"/>
    </source>
</evidence>
<sequence length="164" mass="16440">MNRSYPLVATVLLAGLVSGCVQPNYTYSGPYGAAAYGSSSYAGYETRQLQTVQYGVVDTVRQVAIGAQNSGVGALTGAALGGVAGSAVGQGRGAVAAAIGGALIGGLAGNAIESSSGQRYGLEITVRLDSGRVVAVTQGADEPFYRGDRVRLLTAPDGSARISH</sequence>
<dbReference type="Proteomes" id="UP000246569">
    <property type="component" value="Unassembled WGS sequence"/>
</dbReference>
<comment type="caution">
    <text evidence="7">The sequence shown here is derived from an EMBL/GenBank/DDBJ whole genome shotgun (WGS) entry which is preliminary data.</text>
</comment>
<gene>
    <name evidence="7" type="ORF">C7443_11280</name>
</gene>
<evidence type="ECO:0000313" key="7">
    <source>
        <dbReference type="EMBL" id="PWV59082.1"/>
    </source>
</evidence>
<dbReference type="RefSeq" id="WP_110019898.1">
    <property type="nucleotide sequence ID" value="NZ_QGTJ01000012.1"/>
</dbReference>
<dbReference type="InterPro" id="IPR051407">
    <property type="entry name" value="Bact_OM_lipoprot/Surf_antigen"/>
</dbReference>
<protein>
    <submittedName>
        <fullName evidence="7">Outer membrane lipoprotein SlyB</fullName>
    </submittedName>
</protein>
<evidence type="ECO:0000256" key="4">
    <source>
        <dbReference type="ARBA" id="ARBA00023139"/>
    </source>
</evidence>
<feature type="domain" description="Glycine zipper 2TM" evidence="6">
    <location>
        <begin position="73"/>
        <end position="113"/>
    </location>
</feature>
<dbReference type="GO" id="GO:0009279">
    <property type="term" value="C:cell outer membrane"/>
    <property type="evidence" value="ECO:0007669"/>
    <property type="project" value="UniProtKB-SubCell"/>
</dbReference>
<dbReference type="InterPro" id="IPR008816">
    <property type="entry name" value="Gly_zipper_2TM_dom"/>
</dbReference>
<name>A0A317MR54_9GAMM</name>
<evidence type="ECO:0000259" key="6">
    <source>
        <dbReference type="Pfam" id="PF05433"/>
    </source>
</evidence>
<dbReference type="EMBL" id="QGTJ01000012">
    <property type="protein sequence ID" value="PWV59082.1"/>
    <property type="molecule type" value="Genomic_DNA"/>
</dbReference>
<keyword evidence="5 7" id="KW-0449">Lipoprotein</keyword>
<dbReference type="OrthoDB" id="5298161at2"/>
<evidence type="ECO:0000256" key="1">
    <source>
        <dbReference type="ARBA" id="ARBA00004459"/>
    </source>
</evidence>
<accession>A0A317MR54</accession>
<proteinExistence type="predicted"/>
<reference evidence="7 8" key="1">
    <citation type="submission" date="2018-05" db="EMBL/GenBank/DDBJ databases">
        <title>Genomic Encyclopedia of Type Strains, Phase IV (KMG-IV): sequencing the most valuable type-strain genomes for metagenomic binning, comparative biology and taxonomic classification.</title>
        <authorList>
            <person name="Goeker M."/>
        </authorList>
    </citation>
    <scope>NUCLEOTIDE SEQUENCE [LARGE SCALE GENOMIC DNA]</scope>
    <source>
        <strain evidence="7 8">DSM 23606</strain>
    </source>
</reference>
<evidence type="ECO:0000256" key="2">
    <source>
        <dbReference type="ARBA" id="ARBA00022729"/>
    </source>
</evidence>
<keyword evidence="8" id="KW-1185">Reference proteome</keyword>
<comment type="subcellular location">
    <subcellularLocation>
        <location evidence="1">Cell outer membrane</location>
        <topology evidence="1">Lipid-anchor</topology>
    </subcellularLocation>
</comment>
<dbReference type="AlphaFoldDB" id="A0A317MR54"/>
<dbReference type="PROSITE" id="PS51257">
    <property type="entry name" value="PROKAR_LIPOPROTEIN"/>
    <property type="match status" value="1"/>
</dbReference>
<organism evidence="7 8">
    <name type="scientific">Plasticicumulans acidivorans</name>
    <dbReference type="NCBI Taxonomy" id="886464"/>
    <lineage>
        <taxon>Bacteria</taxon>
        <taxon>Pseudomonadati</taxon>
        <taxon>Pseudomonadota</taxon>
        <taxon>Gammaproteobacteria</taxon>
        <taxon>Candidatus Competibacteraceae</taxon>
        <taxon>Plasticicumulans</taxon>
    </lineage>
</organism>
<dbReference type="Pfam" id="PF05433">
    <property type="entry name" value="Rick_17kDa_Anti"/>
    <property type="match status" value="1"/>
</dbReference>
<dbReference type="PANTHER" id="PTHR35603">
    <property type="match status" value="1"/>
</dbReference>
<keyword evidence="4" id="KW-0564">Palmitate</keyword>
<keyword evidence="3" id="KW-0472">Membrane</keyword>
<dbReference type="PANTHER" id="PTHR35603:SF1">
    <property type="entry name" value="OUTER MEMBRANE LIPOPROTEIN SLYB"/>
    <property type="match status" value="1"/>
</dbReference>
<evidence type="ECO:0000256" key="3">
    <source>
        <dbReference type="ARBA" id="ARBA00023136"/>
    </source>
</evidence>